<dbReference type="EMBL" id="JLXW01000011">
    <property type="protein sequence ID" value="KBZ59439.1"/>
    <property type="molecule type" value="Genomic_DNA"/>
</dbReference>
<dbReference type="InterPro" id="IPR052336">
    <property type="entry name" value="MlaD_Phospholipid_Transporter"/>
</dbReference>
<dbReference type="GO" id="GO:0005576">
    <property type="term" value="C:extracellular region"/>
    <property type="evidence" value="ECO:0007669"/>
    <property type="project" value="TreeGrafter"/>
</dbReference>
<evidence type="ECO:0000259" key="3">
    <source>
        <dbReference type="Pfam" id="PF02470"/>
    </source>
</evidence>
<dbReference type="HOGENOM" id="CLU_032980_0_0_11"/>
<dbReference type="PANTHER" id="PTHR33371:SF16">
    <property type="entry name" value="MCE-FAMILY PROTEIN MCE3F"/>
    <property type="match status" value="1"/>
</dbReference>
<evidence type="ECO:0000313" key="6">
    <source>
        <dbReference type="Proteomes" id="UP000025947"/>
    </source>
</evidence>
<dbReference type="Pfam" id="PF11887">
    <property type="entry name" value="Mce4_CUP1"/>
    <property type="match status" value="1"/>
</dbReference>
<sequence>MLTRFVRIQLAVFAIAGTIGVIAMVLFYIQAPTLLGIGRMTVTLELPATGGLYRFSNVTYRGVQLGKVTSVGLTPTGAKATLSLSTSPKVPADLTAEVLSVSAVGEQYVDLRPKTNSPPYLHDGSVIAVRDTTIPQPVAPMLEQLNALVQSIPKTKLGQLLDESFQGFNGTGYDLGSLIDSSKTLSRDANGVVDRTRALTEDSGPLLDTQARTTDSIRTWAHSFAGISDTLVNNDSHFRTILEQGPDAANEASRLLDQIKPTLPVLLANLTTIGQIGVTYHPSIEQLLVLLPSGVAIEQAATGENHPDGRAYGDFAATVDDPPICTVGFMPPNTWRSPDDLTDIDTPDGLYCKLPQDSPIAVRGARNYPCMGHPGKRAPTVEICNSDKPYMPLAMRQHTTGPYPLDPNLIAQGVPPDDRITTNDRIFGPVEGTPLPPGAVPRGAPAGPRGENPPPGTVGAAVPPVPSSGPALAPMSRMSADLPPIAPLDVPAAGELPQPPAAPPALPLAQFFPPGPAPAGPAPADSAPSGPAPAEPAPADTPGGGGPQAAPSSFGANASKPAPSVAVAKYDPRTGRYVGPDGKLYQQSDLVAPKAPRTWKDMLPT</sequence>
<dbReference type="InterPro" id="IPR024516">
    <property type="entry name" value="Mce_C"/>
</dbReference>
<dbReference type="AlphaFoldDB" id="A0A051TRC3"/>
<dbReference type="InterPro" id="IPR003399">
    <property type="entry name" value="Mce/MlaD"/>
</dbReference>
<feature type="compositionally biased region" description="Low complexity" evidence="1">
    <location>
        <begin position="457"/>
        <end position="474"/>
    </location>
</feature>
<feature type="domain" description="Mce/MlaD" evidence="3">
    <location>
        <begin position="41"/>
        <end position="113"/>
    </location>
</feature>
<reference evidence="5 6" key="1">
    <citation type="submission" date="2014-04" db="EMBL/GenBank/DDBJ databases">
        <title>The Genome Sequence of Mycobacterium tuberculosis TKK-01-0051.</title>
        <authorList>
            <consortium name="The Broad Institute Genomics Platform"/>
            <consortium name="The Broad Institute Genome Sequencing Center for Infectious Disease"/>
            <person name="Earl A.M."/>
            <person name="Cohen K."/>
            <person name="Pym A."/>
            <person name="Bishai W."/>
            <person name="Maharaj K."/>
            <person name="Desjardins C."/>
            <person name="Abeel T."/>
            <person name="Young S."/>
            <person name="Zeng Q."/>
            <person name="Gargeya S."/>
            <person name="Abouelleil A."/>
            <person name="Alvarado L."/>
            <person name="Chapman S.B."/>
            <person name="Gainer-Dewar J."/>
            <person name="Goldberg J."/>
            <person name="Griggs A."/>
            <person name="Gujja S."/>
            <person name="Hansen M."/>
            <person name="Howarth C."/>
            <person name="Imamovic A."/>
            <person name="Larimer J."/>
            <person name="Murphy C."/>
            <person name="Naylor J."/>
            <person name="Pearson M."/>
            <person name="Poon T.W."/>
            <person name="Priest M."/>
            <person name="Roberts A."/>
            <person name="Saif S."/>
            <person name="Shea T."/>
            <person name="Sykes S."/>
            <person name="Wortman J."/>
            <person name="Nusbaum C."/>
            <person name="Birren B."/>
        </authorList>
    </citation>
    <scope>NUCLEOTIDE SEQUENCE [LARGE SCALE GENOMIC DNA]</scope>
    <source>
        <strain evidence="5 6">TKK-01-0051</strain>
    </source>
</reference>
<evidence type="ECO:0000313" key="5">
    <source>
        <dbReference type="EMBL" id="KBZ59439.1"/>
    </source>
</evidence>
<comment type="caution">
    <text evidence="5">The sequence shown here is derived from an EMBL/GenBank/DDBJ whole genome shotgun (WGS) entry which is preliminary data.</text>
</comment>
<accession>A0A051TRC3</accession>
<gene>
    <name evidence="5" type="ORF">K875_05000</name>
</gene>
<dbReference type="InterPro" id="IPR005693">
    <property type="entry name" value="Mce"/>
</dbReference>
<dbReference type="PATRIC" id="fig|1324261.3.peg.5045"/>
<dbReference type="Proteomes" id="UP000025947">
    <property type="component" value="Unassembled WGS sequence"/>
</dbReference>
<evidence type="ECO:0000256" key="2">
    <source>
        <dbReference type="SAM" id="Phobius"/>
    </source>
</evidence>
<keyword evidence="6" id="KW-1185">Reference proteome</keyword>
<evidence type="ECO:0000259" key="4">
    <source>
        <dbReference type="Pfam" id="PF11887"/>
    </source>
</evidence>
<evidence type="ECO:0000256" key="1">
    <source>
        <dbReference type="SAM" id="MobiDB-lite"/>
    </source>
</evidence>
<feature type="transmembrane region" description="Helical" evidence="2">
    <location>
        <begin position="12"/>
        <end position="31"/>
    </location>
</feature>
<dbReference type="RefSeq" id="WP_044487293.1">
    <property type="nucleotide sequence ID" value="NZ_KK328284.1"/>
</dbReference>
<dbReference type="Pfam" id="PF02470">
    <property type="entry name" value="MlaD"/>
    <property type="match status" value="1"/>
</dbReference>
<evidence type="ECO:0008006" key="7">
    <source>
        <dbReference type="Google" id="ProtNLM"/>
    </source>
</evidence>
<dbReference type="PANTHER" id="PTHR33371">
    <property type="entry name" value="INTERMEMBRANE PHOSPHOLIPID TRANSPORT SYSTEM BINDING PROTEIN MLAD-RELATED"/>
    <property type="match status" value="1"/>
</dbReference>
<feature type="compositionally biased region" description="Low complexity" evidence="1">
    <location>
        <begin position="440"/>
        <end position="450"/>
    </location>
</feature>
<proteinExistence type="predicted"/>
<keyword evidence="2" id="KW-1133">Transmembrane helix</keyword>
<feature type="compositionally biased region" description="Pro residues" evidence="1">
    <location>
        <begin position="497"/>
        <end position="506"/>
    </location>
</feature>
<dbReference type="NCBIfam" id="TIGR00996">
    <property type="entry name" value="Mtu_fam_mce"/>
    <property type="match status" value="1"/>
</dbReference>
<feature type="region of interest" description="Disordered" evidence="1">
    <location>
        <begin position="418"/>
        <end position="589"/>
    </location>
</feature>
<organism evidence="5 6">
    <name type="scientific">Mycobacterium [tuberculosis] TKK-01-0051</name>
    <dbReference type="NCBI Taxonomy" id="1324261"/>
    <lineage>
        <taxon>Bacteria</taxon>
        <taxon>Bacillati</taxon>
        <taxon>Actinomycetota</taxon>
        <taxon>Actinomycetes</taxon>
        <taxon>Mycobacteriales</taxon>
        <taxon>Mycobacteriaceae</taxon>
        <taxon>Mycobacterium</taxon>
        <taxon>Mycobacterium avium complex (MAC)</taxon>
    </lineage>
</organism>
<keyword evidence="2" id="KW-0472">Membrane</keyword>
<keyword evidence="2" id="KW-0812">Transmembrane</keyword>
<name>A0A051TRC3_9MYCO</name>
<feature type="domain" description="Mammalian cell entry C-terminal" evidence="4">
    <location>
        <begin position="120"/>
        <end position="305"/>
    </location>
</feature>
<protein>
    <recommendedName>
        <fullName evidence="7">Mammalian cell entry protein</fullName>
    </recommendedName>
</protein>